<name>A0A0L0D4E8_THETB</name>
<keyword evidence="1" id="KW-1133">Transmembrane helix</keyword>
<dbReference type="eggNOG" id="KOG4391">
    <property type="taxonomic scope" value="Eukaryota"/>
</dbReference>
<feature type="transmembrane region" description="Helical" evidence="1">
    <location>
        <begin position="48"/>
        <end position="66"/>
    </location>
</feature>
<dbReference type="Gene3D" id="3.40.50.1820">
    <property type="entry name" value="alpha/beta hydrolase"/>
    <property type="match status" value="1"/>
</dbReference>
<dbReference type="PANTHER" id="PTHR12277">
    <property type="entry name" value="ALPHA/BETA HYDROLASE DOMAIN-CONTAINING PROTEIN"/>
    <property type="match status" value="1"/>
</dbReference>
<dbReference type="PANTHER" id="PTHR12277:SF81">
    <property type="entry name" value="PROTEIN ABHD13"/>
    <property type="match status" value="1"/>
</dbReference>
<keyword evidence="1" id="KW-0472">Membrane</keyword>
<dbReference type="InterPro" id="IPR022742">
    <property type="entry name" value="Hydrolase_4"/>
</dbReference>
<proteinExistence type="predicted"/>
<dbReference type="EMBL" id="GL349445">
    <property type="protein sequence ID" value="KNC47105.1"/>
    <property type="molecule type" value="Genomic_DNA"/>
</dbReference>
<keyword evidence="1" id="KW-0812">Transmembrane</keyword>
<dbReference type="AlphaFoldDB" id="A0A0L0D4E8"/>
<reference evidence="3 4" key="1">
    <citation type="submission" date="2010-05" db="EMBL/GenBank/DDBJ databases">
        <title>The Genome Sequence of Thecamonas trahens ATCC 50062.</title>
        <authorList>
            <consortium name="The Broad Institute Genome Sequencing Platform"/>
            <person name="Russ C."/>
            <person name="Cuomo C."/>
            <person name="Shea T."/>
            <person name="Young S.K."/>
            <person name="Zeng Q."/>
            <person name="Koehrsen M."/>
            <person name="Haas B."/>
            <person name="Borodovsky M."/>
            <person name="Guigo R."/>
            <person name="Alvarado L."/>
            <person name="Berlin A."/>
            <person name="Bochicchio J."/>
            <person name="Borenstein D."/>
            <person name="Chapman S."/>
            <person name="Chen Z."/>
            <person name="Freedman E."/>
            <person name="Gellesch M."/>
            <person name="Goldberg J."/>
            <person name="Griggs A."/>
            <person name="Gujja S."/>
            <person name="Heilman E."/>
            <person name="Heiman D."/>
            <person name="Hepburn T."/>
            <person name="Howarth C."/>
            <person name="Jen D."/>
            <person name="Larson L."/>
            <person name="Mehta T."/>
            <person name="Park D."/>
            <person name="Pearson M."/>
            <person name="Roberts A."/>
            <person name="Saif S."/>
            <person name="Shenoy N."/>
            <person name="Sisk P."/>
            <person name="Stolte C."/>
            <person name="Sykes S."/>
            <person name="Thomson T."/>
            <person name="Walk T."/>
            <person name="White J."/>
            <person name="Yandava C."/>
            <person name="Burger G."/>
            <person name="Gray M.W."/>
            <person name="Holland P.W.H."/>
            <person name="King N."/>
            <person name="Lang F.B.F."/>
            <person name="Roger A.J."/>
            <person name="Ruiz-Trillo I."/>
            <person name="Lander E."/>
            <person name="Nusbaum C."/>
        </authorList>
    </citation>
    <scope>NUCLEOTIDE SEQUENCE [LARGE SCALE GENOMIC DNA]</scope>
    <source>
        <strain evidence="3 4">ATCC 50062</strain>
    </source>
</reference>
<dbReference type="Pfam" id="PF12146">
    <property type="entry name" value="Hydrolase_4"/>
    <property type="match status" value="1"/>
</dbReference>
<dbReference type="GO" id="GO:0016020">
    <property type="term" value="C:membrane"/>
    <property type="evidence" value="ECO:0007669"/>
    <property type="project" value="TreeGrafter"/>
</dbReference>
<dbReference type="RefSeq" id="XP_013759882.1">
    <property type="nucleotide sequence ID" value="XM_013904428.1"/>
</dbReference>
<evidence type="ECO:0000259" key="2">
    <source>
        <dbReference type="Pfam" id="PF12146"/>
    </source>
</evidence>
<dbReference type="InterPro" id="IPR029058">
    <property type="entry name" value="AB_hydrolase_fold"/>
</dbReference>
<evidence type="ECO:0000313" key="4">
    <source>
        <dbReference type="Proteomes" id="UP000054408"/>
    </source>
</evidence>
<protein>
    <submittedName>
        <fullName evidence="3">BEM46 family protein</fullName>
    </submittedName>
</protein>
<feature type="transmembrane region" description="Helical" evidence="1">
    <location>
        <begin position="20"/>
        <end position="36"/>
    </location>
</feature>
<evidence type="ECO:0000313" key="3">
    <source>
        <dbReference type="EMBL" id="KNC47105.1"/>
    </source>
</evidence>
<dbReference type="OMA" id="WNLTGQL"/>
<dbReference type="OrthoDB" id="10249433at2759"/>
<gene>
    <name evidence="3" type="ORF">AMSG_03534</name>
</gene>
<evidence type="ECO:0000256" key="1">
    <source>
        <dbReference type="SAM" id="Phobius"/>
    </source>
</evidence>
<dbReference type="Proteomes" id="UP000054408">
    <property type="component" value="Unassembled WGS sequence"/>
</dbReference>
<feature type="domain" description="Serine aminopeptidase S33" evidence="2">
    <location>
        <begin position="123"/>
        <end position="238"/>
    </location>
</feature>
<keyword evidence="4" id="KW-1185">Reference proteome</keyword>
<dbReference type="SUPFAM" id="SSF53474">
    <property type="entry name" value="alpha/beta-Hydrolases"/>
    <property type="match status" value="1"/>
</dbReference>
<organism evidence="3 4">
    <name type="scientific">Thecamonas trahens ATCC 50062</name>
    <dbReference type="NCBI Taxonomy" id="461836"/>
    <lineage>
        <taxon>Eukaryota</taxon>
        <taxon>Apusozoa</taxon>
        <taxon>Apusomonadida</taxon>
        <taxon>Apusomonadidae</taxon>
        <taxon>Thecamonas</taxon>
    </lineage>
</organism>
<dbReference type="GeneID" id="25563126"/>
<dbReference type="GO" id="GO:0008474">
    <property type="term" value="F:palmitoyl-(protein) hydrolase activity"/>
    <property type="evidence" value="ECO:0007669"/>
    <property type="project" value="TreeGrafter"/>
</dbReference>
<dbReference type="STRING" id="461836.A0A0L0D4E8"/>
<sequence length="341" mass="36209">MDTDAAPVSGTPQSSPSSPLALQLGFVLAAALWAFADTSSMSSFVSSTLTTLATLTAVALGSLYLFQDSLLYFPQVPDGAREQVMAPAALGMPGEDVVLPTPDGASLAAIFCPQADDAAAAAAHTILFFHGNAGNAGHRLPNAYHLHNLGFNVLLAEYRGYGRSTGRPSQAALEADAGLPLDWLLAQGHRIDTSRIIVFGRSLGGAVAIALAAQRQDDIAALVLENTFVSVVDMIDVVMPIFSPFKPLCSNPWRSADHMPSLTLPILFLSGLRDELVPADHMARLYDLAPLPARKRIVTFANGTHNETWLEPGYFDALAAFIRSDLPTIRAAMADSPEQSQ</sequence>
<accession>A0A0L0D4E8</accession>